<keyword evidence="7" id="KW-1185">Reference proteome</keyword>
<protein>
    <recommendedName>
        <fullName evidence="4">Phosphoribosylglycinamide formyltransferase</fullName>
        <ecNumber evidence="4">2.1.2.2</ecNumber>
    </recommendedName>
    <alternativeName>
        <fullName evidence="4">5'-phosphoribosylglycinamide transformylase</fullName>
    </alternativeName>
    <alternativeName>
        <fullName evidence="4">GAR transformylase</fullName>
        <shortName evidence="4">GART</shortName>
    </alternativeName>
</protein>
<feature type="binding site" evidence="4">
    <location>
        <position position="109"/>
    </location>
    <ligand>
        <name>(6R)-10-formyltetrahydrofolate</name>
        <dbReference type="ChEBI" id="CHEBI:195366"/>
    </ligand>
</feature>
<dbReference type="InterPro" id="IPR002376">
    <property type="entry name" value="Formyl_transf_N"/>
</dbReference>
<proteinExistence type="inferred from homology"/>
<organism evidence="6 7">
    <name type="scientific">Kordiimonas lipolytica</name>
    <dbReference type="NCBI Taxonomy" id="1662421"/>
    <lineage>
        <taxon>Bacteria</taxon>
        <taxon>Pseudomonadati</taxon>
        <taxon>Pseudomonadota</taxon>
        <taxon>Alphaproteobacteria</taxon>
        <taxon>Kordiimonadales</taxon>
        <taxon>Kordiimonadaceae</taxon>
        <taxon>Kordiimonas</taxon>
    </lineage>
</organism>
<comment type="pathway">
    <text evidence="1 4">Purine metabolism; IMP biosynthesis via de novo pathway; N(2)-formyl-N(1)-(5-phospho-D-ribosyl)glycinamide from N(1)-(5-phospho-D-ribosyl)glycinamide (10-formyl THF route): step 1/1.</text>
</comment>
<dbReference type="InterPro" id="IPR036477">
    <property type="entry name" value="Formyl_transf_N_sf"/>
</dbReference>
<keyword evidence="3 4" id="KW-0658">Purine biosynthesis</keyword>
<dbReference type="GO" id="GO:0004644">
    <property type="term" value="F:phosphoribosylglycinamide formyltransferase activity"/>
    <property type="evidence" value="ECO:0007669"/>
    <property type="project" value="UniProtKB-EC"/>
</dbReference>
<comment type="similarity">
    <text evidence="4">Belongs to the GART family.</text>
</comment>
<dbReference type="RefSeq" id="WP_068145880.1">
    <property type="nucleotide sequence ID" value="NZ_JBHSCR010000007.1"/>
</dbReference>
<keyword evidence="2 4" id="KW-0808">Transferase</keyword>
<evidence type="ECO:0000313" key="7">
    <source>
        <dbReference type="Proteomes" id="UP001595776"/>
    </source>
</evidence>
<evidence type="ECO:0000256" key="1">
    <source>
        <dbReference type="ARBA" id="ARBA00005054"/>
    </source>
</evidence>
<comment type="function">
    <text evidence="4">Catalyzes the transfer of a formyl group from 10-formyltetrahydrofolate to 5-phospho-ribosyl-glycinamide (GAR), producing 5-phospho-ribosyl-N-formylglycinamide (FGAR) and tetrahydrofolate.</text>
</comment>
<dbReference type="CDD" id="cd08645">
    <property type="entry name" value="FMT_core_GART"/>
    <property type="match status" value="1"/>
</dbReference>
<dbReference type="Gene3D" id="3.40.50.170">
    <property type="entry name" value="Formyl transferase, N-terminal domain"/>
    <property type="match status" value="1"/>
</dbReference>
<dbReference type="Proteomes" id="UP001595776">
    <property type="component" value="Unassembled WGS sequence"/>
</dbReference>
<evidence type="ECO:0000256" key="4">
    <source>
        <dbReference type="HAMAP-Rule" id="MF_01930"/>
    </source>
</evidence>
<dbReference type="NCBIfam" id="TIGR00639">
    <property type="entry name" value="PurN"/>
    <property type="match status" value="1"/>
</dbReference>
<feature type="binding site" evidence="4">
    <location>
        <begin position="14"/>
        <end position="16"/>
    </location>
    <ligand>
        <name>N(1)-(5-phospho-beta-D-ribosyl)glycinamide</name>
        <dbReference type="ChEBI" id="CHEBI:143788"/>
    </ligand>
</feature>
<comment type="caution">
    <text evidence="6">The sequence shown here is derived from an EMBL/GenBank/DDBJ whole genome shotgun (WGS) entry which is preliminary data.</text>
</comment>
<evidence type="ECO:0000313" key="6">
    <source>
        <dbReference type="EMBL" id="MFC4348251.1"/>
    </source>
</evidence>
<evidence type="ECO:0000259" key="5">
    <source>
        <dbReference type="Pfam" id="PF00551"/>
    </source>
</evidence>
<sequence length="216" mass="23670">MAKLRLGVMISGSGTNLQALIDACSGPDYPAEIMVVISNRPGVRGLERAEQAGLKAVTIDHKAYEDKETFEDALHDCLSEHNVELVCLAGFMRLLTSGFVNRWRDRMINIHPSLLPSYKGLHTHARALEDGVRFAGCTIHYVRPEMDNGPIIMQAAIPIDADETEESLIAKTLTYEHKMYPAAVKLIAQGKVRVAGNKVAFKDTDMGDTGIISPLP</sequence>
<comment type="catalytic activity">
    <reaction evidence="4">
        <text>N(1)-(5-phospho-beta-D-ribosyl)glycinamide + (6R)-10-formyltetrahydrofolate = N(2)-formyl-N(1)-(5-phospho-beta-D-ribosyl)glycinamide + (6S)-5,6,7,8-tetrahydrofolate + H(+)</text>
        <dbReference type="Rhea" id="RHEA:15053"/>
        <dbReference type="ChEBI" id="CHEBI:15378"/>
        <dbReference type="ChEBI" id="CHEBI:57453"/>
        <dbReference type="ChEBI" id="CHEBI:143788"/>
        <dbReference type="ChEBI" id="CHEBI:147286"/>
        <dbReference type="ChEBI" id="CHEBI:195366"/>
        <dbReference type="EC" id="2.1.2.2"/>
    </reaction>
</comment>
<dbReference type="HAMAP" id="MF_01930">
    <property type="entry name" value="PurN"/>
    <property type="match status" value="1"/>
</dbReference>
<dbReference type="EC" id="2.1.2.2" evidence="4"/>
<dbReference type="PANTHER" id="PTHR43369">
    <property type="entry name" value="PHOSPHORIBOSYLGLYCINAMIDE FORMYLTRANSFERASE"/>
    <property type="match status" value="1"/>
</dbReference>
<reference evidence="7" key="1">
    <citation type="journal article" date="2019" name="Int. J. Syst. Evol. Microbiol.">
        <title>The Global Catalogue of Microorganisms (GCM) 10K type strain sequencing project: providing services to taxonomists for standard genome sequencing and annotation.</title>
        <authorList>
            <consortium name="The Broad Institute Genomics Platform"/>
            <consortium name="The Broad Institute Genome Sequencing Center for Infectious Disease"/>
            <person name="Wu L."/>
            <person name="Ma J."/>
        </authorList>
    </citation>
    <scope>NUCLEOTIDE SEQUENCE [LARGE SCALE GENOMIC DNA]</scope>
    <source>
        <strain evidence="7">CGMCC 1.15304</strain>
    </source>
</reference>
<feature type="binding site" evidence="4">
    <location>
        <position position="67"/>
    </location>
    <ligand>
        <name>(6R)-10-formyltetrahydrofolate</name>
        <dbReference type="ChEBI" id="CHEBI:195366"/>
    </ligand>
</feature>
<name>A0ABV8UBS4_9PROT</name>
<dbReference type="EMBL" id="JBHSCR010000007">
    <property type="protein sequence ID" value="MFC4348251.1"/>
    <property type="molecule type" value="Genomic_DNA"/>
</dbReference>
<dbReference type="PANTHER" id="PTHR43369:SF2">
    <property type="entry name" value="PHOSPHORIBOSYLGLYCINAMIDE FORMYLTRANSFERASE"/>
    <property type="match status" value="1"/>
</dbReference>
<gene>
    <name evidence="4 6" type="primary">purN</name>
    <name evidence="6" type="ORF">ACFO5Q_10380</name>
</gene>
<feature type="active site" description="Proton donor" evidence="4">
    <location>
        <position position="111"/>
    </location>
</feature>
<feature type="binding site" evidence="4">
    <location>
        <begin position="92"/>
        <end position="95"/>
    </location>
    <ligand>
        <name>(6R)-10-formyltetrahydrofolate</name>
        <dbReference type="ChEBI" id="CHEBI:195366"/>
    </ligand>
</feature>
<feature type="domain" description="Formyl transferase N-terminal" evidence="5">
    <location>
        <begin position="5"/>
        <end position="184"/>
    </location>
</feature>
<dbReference type="Pfam" id="PF00551">
    <property type="entry name" value="Formyl_trans_N"/>
    <property type="match status" value="1"/>
</dbReference>
<feature type="site" description="Raises pKa of active site His" evidence="4">
    <location>
        <position position="147"/>
    </location>
</feature>
<dbReference type="InterPro" id="IPR004607">
    <property type="entry name" value="GART"/>
</dbReference>
<accession>A0ABV8UBS4</accession>
<dbReference type="SUPFAM" id="SSF53328">
    <property type="entry name" value="Formyltransferase"/>
    <property type="match status" value="1"/>
</dbReference>
<evidence type="ECO:0000256" key="3">
    <source>
        <dbReference type="ARBA" id="ARBA00022755"/>
    </source>
</evidence>
<evidence type="ECO:0000256" key="2">
    <source>
        <dbReference type="ARBA" id="ARBA00022679"/>
    </source>
</evidence>